<name>A0A9X2Q194_9BACT</name>
<feature type="transmembrane region" description="Helical" evidence="8">
    <location>
        <begin position="416"/>
        <end position="435"/>
    </location>
</feature>
<evidence type="ECO:0000313" key="11">
    <source>
        <dbReference type="EMBL" id="MCS3709654.1"/>
    </source>
</evidence>
<evidence type="ECO:0000313" key="12">
    <source>
        <dbReference type="Proteomes" id="UP001155057"/>
    </source>
</evidence>
<dbReference type="PANTHER" id="PTHR32234:SF0">
    <property type="entry name" value="THIOL:DISULFIDE INTERCHANGE PROTEIN DSBD"/>
    <property type="match status" value="1"/>
</dbReference>
<dbReference type="AlphaFoldDB" id="A0A9X2Q194"/>
<accession>A0A9X2Q194</accession>
<evidence type="ECO:0000256" key="1">
    <source>
        <dbReference type="ARBA" id="ARBA00004651"/>
    </source>
</evidence>
<feature type="transmembrane region" description="Helical" evidence="8">
    <location>
        <begin position="269"/>
        <end position="294"/>
    </location>
</feature>
<evidence type="ECO:0000256" key="4">
    <source>
        <dbReference type="ARBA" id="ARBA00022748"/>
    </source>
</evidence>
<dbReference type="Proteomes" id="UP001155057">
    <property type="component" value="Unassembled WGS sequence"/>
</dbReference>
<keyword evidence="9" id="KW-0732">Signal</keyword>
<dbReference type="GO" id="GO:0017004">
    <property type="term" value="P:cytochrome complex assembly"/>
    <property type="evidence" value="ECO:0007669"/>
    <property type="project" value="UniProtKB-KW"/>
</dbReference>
<evidence type="ECO:0000256" key="9">
    <source>
        <dbReference type="SAM" id="SignalP"/>
    </source>
</evidence>
<evidence type="ECO:0000256" key="3">
    <source>
        <dbReference type="ARBA" id="ARBA00022692"/>
    </source>
</evidence>
<evidence type="ECO:0000256" key="6">
    <source>
        <dbReference type="ARBA" id="ARBA00023136"/>
    </source>
</evidence>
<feature type="chain" id="PRO_5040839802" evidence="9">
    <location>
        <begin position="20"/>
        <end position="622"/>
    </location>
</feature>
<evidence type="ECO:0000259" key="10">
    <source>
        <dbReference type="PROSITE" id="PS51352"/>
    </source>
</evidence>
<protein>
    <submittedName>
        <fullName evidence="11">Thiol:disulfide interchange protein DsbD</fullName>
        <ecNumber evidence="11">1.8.1.8</ecNumber>
    </submittedName>
</protein>
<dbReference type="GO" id="GO:0045454">
    <property type="term" value="P:cell redox homeostasis"/>
    <property type="evidence" value="ECO:0007669"/>
    <property type="project" value="TreeGrafter"/>
</dbReference>
<feature type="transmembrane region" description="Helical" evidence="8">
    <location>
        <begin position="222"/>
        <end position="242"/>
    </location>
</feature>
<feature type="signal peptide" evidence="9">
    <location>
        <begin position="1"/>
        <end position="19"/>
    </location>
</feature>
<feature type="transmembrane region" description="Helical" evidence="8">
    <location>
        <begin position="472"/>
        <end position="492"/>
    </location>
</feature>
<feature type="compositionally biased region" description="Low complexity" evidence="7">
    <location>
        <begin position="187"/>
        <end position="199"/>
    </location>
</feature>
<dbReference type="Gene3D" id="2.60.40.1250">
    <property type="entry name" value="Thiol:disulfide interchange protein DsbD, N-terminal domain"/>
    <property type="match status" value="1"/>
</dbReference>
<proteinExistence type="predicted"/>
<sequence>MTGLALIAILGAFATGALAQQQGRSAARVSVDARLSRTAVPAGDTVRAAVVLEIDEGWHANAHKPTLEYLIGTALTTNTPEGVTVDTTEYPEPEMFSFSFAGNQKLAVYSGRTPIFLTLRISPGLQPGRRVLKGSLRIQICSDSVCLPPSTLPVTLPIEVTADPSEGRPTNQALFSEEDSDSLASQPTPGSAPGATTPGVKAGTNQASTNQIASMFDQRGLLLAYLGIFVIGLALNLTPCVYPMMSVTVSLFGTQKEDRLARSFGRASIYVLGIATMYSVLGTIAAVTGGLFGAALQSPWVLGGISALLFGMALGMFGAYELQPPVWLRERLSGAQQTSGLAGVYLSGLVVGVFAAPCIGPPTVALLAFVGSQGDPIFGLSAFTVMGLGLGAPYLVLGTFGGLLNRLPSSGVWMMWVKKLFGVVMVGAALFYLGLAVVPDYAIYAVPATLAGGGLYLGFLEPSGRSGGWFRRVKWAVGAAALVGSIAIVQILQEPSIEWQPYSDDALTQAQQASRPALLYFSADWCVPCIELDRTTFTDDEVIGATSNFVRLKADLTRYGSPEAKALRERFNVAGVPTLVFLDGSGKEITQSRTVGYVGSNSFLKRVHAAERTLSDSAQTSN</sequence>
<evidence type="ECO:0000256" key="8">
    <source>
        <dbReference type="SAM" id="Phobius"/>
    </source>
</evidence>
<keyword evidence="3 8" id="KW-0812">Transmembrane</keyword>
<dbReference type="InterPro" id="IPR036249">
    <property type="entry name" value="Thioredoxin-like_sf"/>
</dbReference>
<keyword evidence="4" id="KW-0201">Cytochrome c-type biogenesis</keyword>
<dbReference type="EMBL" id="JANUAE010000004">
    <property type="protein sequence ID" value="MCS3709654.1"/>
    <property type="molecule type" value="Genomic_DNA"/>
</dbReference>
<dbReference type="PROSITE" id="PS51352">
    <property type="entry name" value="THIOREDOXIN_2"/>
    <property type="match status" value="1"/>
</dbReference>
<feature type="region of interest" description="Disordered" evidence="7">
    <location>
        <begin position="161"/>
        <end position="203"/>
    </location>
</feature>
<feature type="transmembrane region" description="Helical" evidence="8">
    <location>
        <begin position="377"/>
        <end position="404"/>
    </location>
</feature>
<dbReference type="GO" id="GO:0047134">
    <property type="term" value="F:protein-disulfide reductase [NAD(P)H] activity"/>
    <property type="evidence" value="ECO:0007669"/>
    <property type="project" value="UniProtKB-EC"/>
</dbReference>
<keyword evidence="5 8" id="KW-1133">Transmembrane helix</keyword>
<dbReference type="InterPro" id="IPR013766">
    <property type="entry name" value="Thioredoxin_domain"/>
</dbReference>
<feature type="transmembrane region" description="Helical" evidence="8">
    <location>
        <begin position="341"/>
        <end position="371"/>
    </location>
</feature>
<dbReference type="Pfam" id="PF11412">
    <property type="entry name" value="DsbD_N"/>
    <property type="match status" value="1"/>
</dbReference>
<keyword evidence="6 8" id="KW-0472">Membrane</keyword>
<dbReference type="Pfam" id="PF13899">
    <property type="entry name" value="Thioredoxin_7"/>
    <property type="match status" value="1"/>
</dbReference>
<dbReference type="SUPFAM" id="SSF52833">
    <property type="entry name" value="Thioredoxin-like"/>
    <property type="match status" value="1"/>
</dbReference>
<keyword evidence="11" id="KW-0560">Oxidoreductase</keyword>
<dbReference type="PANTHER" id="PTHR32234">
    <property type="entry name" value="THIOL:DISULFIDE INTERCHANGE PROTEIN DSBD"/>
    <property type="match status" value="1"/>
</dbReference>
<evidence type="ECO:0000256" key="5">
    <source>
        <dbReference type="ARBA" id="ARBA00022989"/>
    </source>
</evidence>
<dbReference type="InterPro" id="IPR036929">
    <property type="entry name" value="DsbDN_sf"/>
</dbReference>
<comment type="subcellular location">
    <subcellularLocation>
        <location evidence="1">Cell membrane</location>
        <topology evidence="1">Multi-pass membrane protein</topology>
    </subcellularLocation>
</comment>
<dbReference type="Pfam" id="PF02683">
    <property type="entry name" value="DsbD_TM"/>
    <property type="match status" value="1"/>
</dbReference>
<comment type="caution">
    <text evidence="11">The sequence shown here is derived from an EMBL/GenBank/DDBJ whole genome shotgun (WGS) entry which is preliminary data.</text>
</comment>
<evidence type="ECO:0000256" key="7">
    <source>
        <dbReference type="SAM" id="MobiDB-lite"/>
    </source>
</evidence>
<reference evidence="11" key="1">
    <citation type="submission" date="2022-08" db="EMBL/GenBank/DDBJ databases">
        <title>Genomic Encyclopedia of Type Strains, Phase V (KMG-V): Genome sequencing to study the core and pangenomes of soil and plant-associated prokaryotes.</title>
        <authorList>
            <person name="Whitman W."/>
        </authorList>
    </citation>
    <scope>NUCLEOTIDE SEQUENCE</scope>
    <source>
        <strain evidence="11">SP3049</strain>
    </source>
</reference>
<dbReference type="InterPro" id="IPR028250">
    <property type="entry name" value="DsbDN"/>
</dbReference>
<dbReference type="GO" id="GO:0005886">
    <property type="term" value="C:plasma membrane"/>
    <property type="evidence" value="ECO:0007669"/>
    <property type="project" value="UniProtKB-SubCell"/>
</dbReference>
<keyword evidence="2" id="KW-1003">Cell membrane</keyword>
<feature type="domain" description="Thioredoxin" evidence="10">
    <location>
        <begin position="481"/>
        <end position="612"/>
    </location>
</feature>
<feature type="transmembrane region" description="Helical" evidence="8">
    <location>
        <begin position="441"/>
        <end position="460"/>
    </location>
</feature>
<dbReference type="Gene3D" id="3.40.30.10">
    <property type="entry name" value="Glutaredoxin"/>
    <property type="match status" value="1"/>
</dbReference>
<feature type="transmembrane region" description="Helical" evidence="8">
    <location>
        <begin position="300"/>
        <end position="320"/>
    </location>
</feature>
<organism evidence="11 12">
    <name type="scientific">Salinibacter ruber</name>
    <dbReference type="NCBI Taxonomy" id="146919"/>
    <lineage>
        <taxon>Bacteria</taxon>
        <taxon>Pseudomonadati</taxon>
        <taxon>Rhodothermota</taxon>
        <taxon>Rhodothermia</taxon>
        <taxon>Rhodothermales</taxon>
        <taxon>Salinibacteraceae</taxon>
        <taxon>Salinibacter</taxon>
    </lineage>
</organism>
<dbReference type="InterPro" id="IPR003834">
    <property type="entry name" value="Cyt_c_assmbl_TM_dom"/>
</dbReference>
<evidence type="ECO:0000256" key="2">
    <source>
        <dbReference type="ARBA" id="ARBA00022475"/>
    </source>
</evidence>
<gene>
    <name evidence="11" type="ORF">GGP61_001258</name>
</gene>
<dbReference type="EC" id="1.8.1.8" evidence="11"/>
<dbReference type="RefSeq" id="WP_259123484.1">
    <property type="nucleotide sequence ID" value="NZ_JANUAE010000004.1"/>
</dbReference>